<proteinExistence type="predicted"/>
<dbReference type="Proteomes" id="UP000268891">
    <property type="component" value="Unassembled WGS sequence"/>
</dbReference>
<gene>
    <name evidence="1" type="ORF">EHH44_10060</name>
</gene>
<keyword evidence="2" id="KW-1185">Reference proteome</keyword>
<sequence>MGYPMNRAVRVAACSSLVLLATAGCSTTTAGVPVEAMMADVSSAAKTTAASPPDGLPPGRLGALLLSDDTISNIVGLPMQPTGSWKRPGAVVTLRDRNDCKVLTVSDQDLWTSDFTAYRQVAHQDSDEVNFFAWQGAATYEDTRTASRVFQRSINPGLQARCKTATLPAENDEQTTWRVDSLTVTGSALSVTLSEIRHQQMTGWRCSTRIRVQRNVMQRAGACQFGNPVATAQQMADLISDRIGG</sequence>
<comment type="caution">
    <text evidence="1">The sequence shown here is derived from an EMBL/GenBank/DDBJ whole genome shotgun (WGS) entry which is preliminary data.</text>
</comment>
<reference evidence="1" key="1">
    <citation type="submission" date="2018-11" db="EMBL/GenBank/DDBJ databases">
        <authorList>
            <person name="Sattar A."/>
            <person name="Zunita Z."/>
            <person name="Jalila A."/>
            <person name="Saleha A.A."/>
        </authorList>
    </citation>
    <scope>NUCLEOTIDE SEQUENCE</scope>
    <source>
        <strain evidence="1">F12-74</strain>
    </source>
</reference>
<name>A0ACD2ENJ8_9MYCO</name>
<organism evidence="1 2">
    <name type="scientific">Mycolicibacter terrae</name>
    <dbReference type="NCBI Taxonomy" id="1788"/>
    <lineage>
        <taxon>Bacteria</taxon>
        <taxon>Bacillati</taxon>
        <taxon>Actinomycetota</taxon>
        <taxon>Actinomycetes</taxon>
        <taxon>Mycobacteriales</taxon>
        <taxon>Mycobacteriaceae</taxon>
        <taxon>Mycolicibacter</taxon>
    </lineage>
</organism>
<evidence type="ECO:0000313" key="2">
    <source>
        <dbReference type="Proteomes" id="UP000268891"/>
    </source>
</evidence>
<dbReference type="EMBL" id="RRZR01000016">
    <property type="protein sequence ID" value="RRR45241.1"/>
    <property type="molecule type" value="Genomic_DNA"/>
</dbReference>
<protein>
    <submittedName>
        <fullName evidence="1">Sensor domain-containing protein</fullName>
    </submittedName>
</protein>
<accession>A0ACD2ENJ8</accession>
<evidence type="ECO:0000313" key="1">
    <source>
        <dbReference type="EMBL" id="RRR45241.1"/>
    </source>
</evidence>